<reference evidence="1" key="2">
    <citation type="submission" date="2022-01" db="EMBL/GenBank/DDBJ databases">
        <authorList>
            <person name="Yamashiro T."/>
            <person name="Shiraishi A."/>
            <person name="Satake H."/>
            <person name="Nakayama K."/>
        </authorList>
    </citation>
    <scope>NUCLEOTIDE SEQUENCE</scope>
</reference>
<organism evidence="1 2">
    <name type="scientific">Tanacetum coccineum</name>
    <dbReference type="NCBI Taxonomy" id="301880"/>
    <lineage>
        <taxon>Eukaryota</taxon>
        <taxon>Viridiplantae</taxon>
        <taxon>Streptophyta</taxon>
        <taxon>Embryophyta</taxon>
        <taxon>Tracheophyta</taxon>
        <taxon>Spermatophyta</taxon>
        <taxon>Magnoliopsida</taxon>
        <taxon>eudicotyledons</taxon>
        <taxon>Gunneridae</taxon>
        <taxon>Pentapetalae</taxon>
        <taxon>asterids</taxon>
        <taxon>campanulids</taxon>
        <taxon>Asterales</taxon>
        <taxon>Asteraceae</taxon>
        <taxon>Asteroideae</taxon>
        <taxon>Anthemideae</taxon>
        <taxon>Anthemidinae</taxon>
        <taxon>Tanacetum</taxon>
    </lineage>
</organism>
<gene>
    <name evidence="1" type="ORF">Tco_0938852</name>
</gene>
<keyword evidence="2" id="KW-1185">Reference proteome</keyword>
<name>A0ABQ5DKV3_9ASTR</name>
<dbReference type="EMBL" id="BQNB010015350">
    <property type="protein sequence ID" value="GJT38987.1"/>
    <property type="molecule type" value="Genomic_DNA"/>
</dbReference>
<reference evidence="1" key="1">
    <citation type="journal article" date="2022" name="Int. J. Mol. Sci.">
        <title>Draft Genome of Tanacetum Coccineum: Genomic Comparison of Closely Related Tanacetum-Family Plants.</title>
        <authorList>
            <person name="Yamashiro T."/>
            <person name="Shiraishi A."/>
            <person name="Nakayama K."/>
            <person name="Satake H."/>
        </authorList>
    </citation>
    <scope>NUCLEOTIDE SEQUENCE</scope>
</reference>
<evidence type="ECO:0000313" key="1">
    <source>
        <dbReference type="EMBL" id="GJT38987.1"/>
    </source>
</evidence>
<dbReference type="SUPFAM" id="SSF55797">
    <property type="entry name" value="PR-1-like"/>
    <property type="match status" value="1"/>
</dbReference>
<dbReference type="Gene3D" id="3.40.33.10">
    <property type="entry name" value="CAP"/>
    <property type="match status" value="1"/>
</dbReference>
<dbReference type="Proteomes" id="UP001151760">
    <property type="component" value="Unassembled WGS sequence"/>
</dbReference>
<dbReference type="InterPro" id="IPR035940">
    <property type="entry name" value="CAP_sf"/>
</dbReference>
<accession>A0ABQ5DKV3</accession>
<proteinExistence type="predicted"/>
<evidence type="ECO:0000313" key="2">
    <source>
        <dbReference type="Proteomes" id="UP001151760"/>
    </source>
</evidence>
<sequence>MTWNATVAAYAENYANQRLADCNLVHSGGPYGENLAEGSGTFTDPDLMILRFYDTAKQKRSGSYIGSLYA</sequence>
<comment type="caution">
    <text evidence="1">The sequence shown here is derived from an EMBL/GenBank/DDBJ whole genome shotgun (WGS) entry which is preliminary data.</text>
</comment>
<protein>
    <submittedName>
        <fullName evidence="1">Pathogenesis-related leaf protein 4-like protein</fullName>
    </submittedName>
</protein>